<reference evidence="1" key="1">
    <citation type="submission" date="2014-12" db="EMBL/GenBank/DDBJ databases">
        <title>Insight into the proteome of Arion vulgaris.</title>
        <authorList>
            <person name="Aradska J."/>
            <person name="Bulat T."/>
            <person name="Smidak R."/>
            <person name="Sarate P."/>
            <person name="Gangsoo J."/>
            <person name="Sialana F."/>
            <person name="Bilban M."/>
            <person name="Lubec G."/>
        </authorList>
    </citation>
    <scope>NUCLEOTIDE SEQUENCE</scope>
    <source>
        <tissue evidence="1">Skin</tissue>
    </source>
</reference>
<accession>A0A0B7AU96</accession>
<dbReference type="EMBL" id="HACG01037764">
    <property type="protein sequence ID" value="CEK84629.1"/>
    <property type="molecule type" value="Transcribed_RNA"/>
</dbReference>
<dbReference type="AlphaFoldDB" id="A0A0B7AU96"/>
<organism evidence="1">
    <name type="scientific">Arion vulgaris</name>
    <dbReference type="NCBI Taxonomy" id="1028688"/>
    <lineage>
        <taxon>Eukaryota</taxon>
        <taxon>Metazoa</taxon>
        <taxon>Spiralia</taxon>
        <taxon>Lophotrochozoa</taxon>
        <taxon>Mollusca</taxon>
        <taxon>Gastropoda</taxon>
        <taxon>Heterobranchia</taxon>
        <taxon>Euthyneura</taxon>
        <taxon>Panpulmonata</taxon>
        <taxon>Eupulmonata</taxon>
        <taxon>Stylommatophora</taxon>
        <taxon>Helicina</taxon>
        <taxon>Arionoidea</taxon>
        <taxon>Arionidae</taxon>
        <taxon>Arion</taxon>
    </lineage>
</organism>
<proteinExistence type="predicted"/>
<gene>
    <name evidence="1" type="primary">ORF143687</name>
</gene>
<name>A0A0B7AU96_9EUPU</name>
<evidence type="ECO:0000313" key="1">
    <source>
        <dbReference type="EMBL" id="CEK84629.1"/>
    </source>
</evidence>
<protein>
    <submittedName>
        <fullName evidence="1">Uncharacterized protein</fullName>
    </submittedName>
</protein>
<sequence length="55" mass="6750">MEICIFQRYPHISNIKRKLNKMLEEAVEMVTDKQSYRMMDVSDNLQRTCYMKIYI</sequence>